<dbReference type="Gene3D" id="3.30.9.10">
    <property type="entry name" value="D-Amino Acid Oxidase, subunit A, domain 2"/>
    <property type="match status" value="1"/>
</dbReference>
<keyword evidence="3" id="KW-0285">Flavoprotein</keyword>
<evidence type="ECO:0000256" key="2">
    <source>
        <dbReference type="ARBA" id="ARBA00009410"/>
    </source>
</evidence>
<dbReference type="GO" id="GO:0055130">
    <property type="term" value="P:D-alanine catabolic process"/>
    <property type="evidence" value="ECO:0007669"/>
    <property type="project" value="TreeGrafter"/>
</dbReference>
<dbReference type="InterPro" id="IPR036188">
    <property type="entry name" value="FAD/NAD-bd_sf"/>
</dbReference>
<dbReference type="NCBIfam" id="NF001933">
    <property type="entry name" value="PRK00711.1"/>
    <property type="match status" value="1"/>
</dbReference>
<comment type="caution">
    <text evidence="8">The sequence shown here is derived from an EMBL/GenBank/DDBJ whole genome shotgun (WGS) entry which is preliminary data.</text>
</comment>
<dbReference type="Pfam" id="PF01266">
    <property type="entry name" value="DAO"/>
    <property type="match status" value="1"/>
</dbReference>
<feature type="domain" description="FAD dependent oxidoreductase" evidence="7">
    <location>
        <begin position="3"/>
        <end position="397"/>
    </location>
</feature>
<dbReference type="PANTHER" id="PTHR13847">
    <property type="entry name" value="SARCOSINE DEHYDROGENASE-RELATED"/>
    <property type="match status" value="1"/>
</dbReference>
<evidence type="ECO:0000256" key="6">
    <source>
        <dbReference type="ARBA" id="ARBA00047884"/>
    </source>
</evidence>
<organism evidence="8 9">
    <name type="scientific">Wohlfahrtiimonas chitiniclastica</name>
    <dbReference type="NCBI Taxonomy" id="400946"/>
    <lineage>
        <taxon>Bacteria</taxon>
        <taxon>Pseudomonadati</taxon>
        <taxon>Pseudomonadota</taxon>
        <taxon>Gammaproteobacteria</taxon>
        <taxon>Cardiobacteriales</taxon>
        <taxon>Ignatzschineriaceae</taxon>
        <taxon>Wohlfahrtiimonas</taxon>
    </lineage>
</organism>
<dbReference type="FunFam" id="3.50.50.60:FF:000020">
    <property type="entry name" value="D-amino acid dehydrogenase"/>
    <property type="match status" value="1"/>
</dbReference>
<dbReference type="GO" id="GO:0005737">
    <property type="term" value="C:cytoplasm"/>
    <property type="evidence" value="ECO:0007669"/>
    <property type="project" value="TreeGrafter"/>
</dbReference>
<dbReference type="PANTHER" id="PTHR13847:SF280">
    <property type="entry name" value="D-AMINO ACID DEHYDROGENASE"/>
    <property type="match status" value="1"/>
</dbReference>
<evidence type="ECO:0000313" key="9">
    <source>
        <dbReference type="Proteomes" id="UP000680020"/>
    </source>
</evidence>
<dbReference type="AlphaFoldDB" id="A0AB35BVY6"/>
<keyword evidence="4" id="KW-0274">FAD</keyword>
<dbReference type="Gene3D" id="3.50.50.60">
    <property type="entry name" value="FAD/NAD(P)-binding domain"/>
    <property type="match status" value="2"/>
</dbReference>
<dbReference type="GO" id="GO:0008718">
    <property type="term" value="F:D-amino-acid dehydrogenase activity"/>
    <property type="evidence" value="ECO:0007669"/>
    <property type="project" value="TreeGrafter"/>
</dbReference>
<evidence type="ECO:0000256" key="3">
    <source>
        <dbReference type="ARBA" id="ARBA00022630"/>
    </source>
</evidence>
<comment type="cofactor">
    <cofactor evidence="1">
        <name>FAD</name>
        <dbReference type="ChEBI" id="CHEBI:57692"/>
    </cofactor>
</comment>
<dbReference type="GO" id="GO:0005886">
    <property type="term" value="C:plasma membrane"/>
    <property type="evidence" value="ECO:0007669"/>
    <property type="project" value="TreeGrafter"/>
</dbReference>
<dbReference type="EMBL" id="JAGIBU010000001">
    <property type="protein sequence ID" value="MBS7824158.1"/>
    <property type="molecule type" value="Genomic_DNA"/>
</dbReference>
<reference evidence="8" key="1">
    <citation type="submission" date="2021-03" db="EMBL/GenBank/DDBJ databases">
        <title>Identification and antibiotic profiling of Wohlfahrtiimonas chitiniclastica, an underestimated human pathogen.</title>
        <authorList>
            <person name="Kopf A."/>
            <person name="Bunk B."/>
            <person name="Coldewey S."/>
            <person name="Gunzer F."/>
            <person name="Riedel T."/>
            <person name="Schroettner P."/>
        </authorList>
    </citation>
    <scope>NUCLEOTIDE SEQUENCE</scope>
    <source>
        <strain evidence="8">DSM 100917</strain>
    </source>
</reference>
<sequence>MNIIILGAGVIGVTQAYYLAKKGYKVTVFERHEGPALDTSHANAGQISPGYATPWAAPGIPFKAIKWMLEKHAPLAIRPTADLNQYKFMWDMFLNCNKEKYAINKSRLVRLSEYSRDCLIKLRADTGIYYENRSLGTTQLLRTKKQMEGIKADLEVLEKFNVPFEVLDAQGILNVEPGLKHSVNKLEGGLRLPNDETGDCFLFTNRLADIAKTIGVEFKFNQTVEDIIIENKKVKGIRANGEEYDADIVVDCLGTYTPFLLKKIGIKAPIYPLKGYSLTADIIDENASPTSTILDETYKIAITRFDKRIRIGGMAEISGYQIHLNPKRRATLEFVTEDLFPGAGNLKTAIFWSGLRPKTPDSTPIIGGTEFENFYINAGHGTLGWTQSCGSASYLSDIIAGNQPEISTEGLDISRYAK</sequence>
<evidence type="ECO:0000259" key="7">
    <source>
        <dbReference type="Pfam" id="PF01266"/>
    </source>
</evidence>
<comment type="similarity">
    <text evidence="2">Belongs to the DadA oxidoreductase family.</text>
</comment>
<name>A0AB35BVY6_9GAMM</name>
<keyword evidence="5" id="KW-0560">Oxidoreductase</keyword>
<dbReference type="Proteomes" id="UP000680020">
    <property type="component" value="Unassembled WGS sequence"/>
</dbReference>
<dbReference type="SUPFAM" id="SSF54373">
    <property type="entry name" value="FAD-linked reductases, C-terminal domain"/>
    <property type="match status" value="1"/>
</dbReference>
<dbReference type="SUPFAM" id="SSF51905">
    <property type="entry name" value="FAD/NAD(P)-binding domain"/>
    <property type="match status" value="1"/>
</dbReference>
<evidence type="ECO:0000256" key="1">
    <source>
        <dbReference type="ARBA" id="ARBA00001974"/>
    </source>
</evidence>
<accession>A0AB35BVY6</accession>
<evidence type="ECO:0000256" key="4">
    <source>
        <dbReference type="ARBA" id="ARBA00022827"/>
    </source>
</evidence>
<dbReference type="RefSeq" id="WP_213403442.1">
    <property type="nucleotide sequence ID" value="NZ_JAGIBT010000004.1"/>
</dbReference>
<comment type="catalytic activity">
    <reaction evidence="6">
        <text>a D-alpha-amino acid + A + H2O = a 2-oxocarboxylate + AH2 + NH4(+)</text>
        <dbReference type="Rhea" id="RHEA:18125"/>
        <dbReference type="ChEBI" id="CHEBI:13193"/>
        <dbReference type="ChEBI" id="CHEBI:15377"/>
        <dbReference type="ChEBI" id="CHEBI:17499"/>
        <dbReference type="ChEBI" id="CHEBI:28938"/>
        <dbReference type="ChEBI" id="CHEBI:35179"/>
        <dbReference type="ChEBI" id="CHEBI:59871"/>
    </reaction>
</comment>
<dbReference type="InterPro" id="IPR006076">
    <property type="entry name" value="FAD-dep_OxRdtase"/>
</dbReference>
<proteinExistence type="inferred from homology"/>
<evidence type="ECO:0000313" key="8">
    <source>
        <dbReference type="EMBL" id="MBS7824158.1"/>
    </source>
</evidence>
<gene>
    <name evidence="8" type="ORF">J7561_02925</name>
</gene>
<protein>
    <submittedName>
        <fullName evidence="8">D-amino acid dehydrogenase</fullName>
    </submittedName>
</protein>
<evidence type="ECO:0000256" key="5">
    <source>
        <dbReference type="ARBA" id="ARBA00023002"/>
    </source>
</evidence>